<evidence type="ECO:0000313" key="2">
    <source>
        <dbReference type="Proteomes" id="UP000807504"/>
    </source>
</evidence>
<accession>A0A8T0EES0</accession>
<comment type="caution">
    <text evidence="1">The sequence shown here is derived from an EMBL/GenBank/DDBJ whole genome shotgun (WGS) entry which is preliminary data.</text>
</comment>
<evidence type="ECO:0000313" key="1">
    <source>
        <dbReference type="EMBL" id="KAF8770475.1"/>
    </source>
</evidence>
<protein>
    <submittedName>
        <fullName evidence="1">Uncharacterized protein</fullName>
    </submittedName>
</protein>
<reference evidence="1" key="2">
    <citation type="submission" date="2020-06" db="EMBL/GenBank/DDBJ databases">
        <authorList>
            <person name="Sheffer M."/>
        </authorList>
    </citation>
    <scope>NUCLEOTIDE SEQUENCE</scope>
</reference>
<organism evidence="1 2">
    <name type="scientific">Argiope bruennichi</name>
    <name type="common">Wasp spider</name>
    <name type="synonym">Aranea bruennichi</name>
    <dbReference type="NCBI Taxonomy" id="94029"/>
    <lineage>
        <taxon>Eukaryota</taxon>
        <taxon>Metazoa</taxon>
        <taxon>Ecdysozoa</taxon>
        <taxon>Arthropoda</taxon>
        <taxon>Chelicerata</taxon>
        <taxon>Arachnida</taxon>
        <taxon>Araneae</taxon>
        <taxon>Araneomorphae</taxon>
        <taxon>Entelegynae</taxon>
        <taxon>Araneoidea</taxon>
        <taxon>Araneidae</taxon>
        <taxon>Argiope</taxon>
    </lineage>
</organism>
<dbReference type="AlphaFoldDB" id="A0A8T0EES0"/>
<proteinExistence type="predicted"/>
<keyword evidence="2" id="KW-1185">Reference proteome</keyword>
<sequence>MTSKRWEYRVISDGKPSLRQLPGRLWTNTELFSDDNFLNNKRVQGKRHQPMWHQAAVASSVYESRFFQRMLSKQRRHFVHKTSE</sequence>
<dbReference type="Proteomes" id="UP000807504">
    <property type="component" value="Unassembled WGS sequence"/>
</dbReference>
<name>A0A8T0EES0_ARGBR</name>
<gene>
    <name evidence="1" type="ORF">HNY73_018000</name>
</gene>
<dbReference type="EMBL" id="JABXBU010002228">
    <property type="protein sequence ID" value="KAF8770475.1"/>
    <property type="molecule type" value="Genomic_DNA"/>
</dbReference>
<reference evidence="1" key="1">
    <citation type="journal article" date="2020" name="bioRxiv">
        <title>Chromosome-level reference genome of the European wasp spider Argiope bruennichi: a resource for studies on range expansion and evolutionary adaptation.</title>
        <authorList>
            <person name="Sheffer M.M."/>
            <person name="Hoppe A."/>
            <person name="Krehenwinkel H."/>
            <person name="Uhl G."/>
            <person name="Kuss A.W."/>
            <person name="Jensen L."/>
            <person name="Jensen C."/>
            <person name="Gillespie R.G."/>
            <person name="Hoff K.J."/>
            <person name="Prost S."/>
        </authorList>
    </citation>
    <scope>NUCLEOTIDE SEQUENCE</scope>
</reference>